<sequence>MWQSMELHFASDHPAMAGHFPSNPIVPGALMLDCVVAAVAGGVAGGAAVIRAAKFLHPVRPGERLDLRWQTQVNGAIKFECRLAGGGALALTGTLEISRP</sequence>
<reference evidence="4" key="1">
    <citation type="journal article" date="2019" name="Int. J. Syst. Evol. Microbiol.">
        <title>The Global Catalogue of Microorganisms (GCM) 10K type strain sequencing project: providing services to taxonomists for standard genome sequencing and annotation.</title>
        <authorList>
            <consortium name="The Broad Institute Genomics Platform"/>
            <consortium name="The Broad Institute Genome Sequencing Center for Infectious Disease"/>
            <person name="Wu L."/>
            <person name="Ma J."/>
        </authorList>
    </citation>
    <scope>NUCLEOTIDE SEQUENCE [LARGE SCALE GENOMIC DNA]</scope>
    <source>
        <strain evidence="4">NBRC 112502</strain>
    </source>
</reference>
<feature type="transmembrane region" description="Helical" evidence="1">
    <location>
        <begin position="25"/>
        <end position="50"/>
    </location>
</feature>
<keyword evidence="1" id="KW-0812">Transmembrane</keyword>
<protein>
    <recommendedName>
        <fullName evidence="2">ApeI dehydratase-like domain-containing protein</fullName>
    </recommendedName>
</protein>
<dbReference type="Gene3D" id="3.10.129.10">
    <property type="entry name" value="Hotdog Thioesterase"/>
    <property type="match status" value="1"/>
</dbReference>
<keyword evidence="4" id="KW-1185">Reference proteome</keyword>
<dbReference type="EMBL" id="BSOS01000009">
    <property type="protein sequence ID" value="GLR66116.1"/>
    <property type="molecule type" value="Genomic_DNA"/>
</dbReference>
<proteinExistence type="predicted"/>
<keyword evidence="1" id="KW-1133">Transmembrane helix</keyword>
<dbReference type="InterPro" id="IPR054545">
    <property type="entry name" value="ApeI-like"/>
</dbReference>
<evidence type="ECO:0000313" key="4">
    <source>
        <dbReference type="Proteomes" id="UP001156641"/>
    </source>
</evidence>
<accession>A0ABQ6A2V2</accession>
<evidence type="ECO:0000259" key="2">
    <source>
        <dbReference type="Pfam" id="PF22818"/>
    </source>
</evidence>
<evidence type="ECO:0000313" key="3">
    <source>
        <dbReference type="EMBL" id="GLR66116.1"/>
    </source>
</evidence>
<keyword evidence="1" id="KW-0472">Membrane</keyword>
<comment type="caution">
    <text evidence="3">The sequence shown here is derived from an EMBL/GenBank/DDBJ whole genome shotgun (WGS) entry which is preliminary data.</text>
</comment>
<feature type="domain" description="ApeI dehydratase-like" evidence="2">
    <location>
        <begin position="5"/>
        <end position="83"/>
    </location>
</feature>
<dbReference type="SUPFAM" id="SSF54637">
    <property type="entry name" value="Thioesterase/thiol ester dehydrase-isomerase"/>
    <property type="match status" value="1"/>
</dbReference>
<gene>
    <name evidence="3" type="ORF">GCM10010909_07940</name>
</gene>
<organism evidence="3 4">
    <name type="scientific">Acidocella aquatica</name>
    <dbReference type="NCBI Taxonomy" id="1922313"/>
    <lineage>
        <taxon>Bacteria</taxon>
        <taxon>Pseudomonadati</taxon>
        <taxon>Pseudomonadota</taxon>
        <taxon>Alphaproteobacteria</taxon>
        <taxon>Acetobacterales</taxon>
        <taxon>Acidocellaceae</taxon>
        <taxon>Acidocella</taxon>
    </lineage>
</organism>
<dbReference type="Proteomes" id="UP001156641">
    <property type="component" value="Unassembled WGS sequence"/>
</dbReference>
<evidence type="ECO:0000256" key="1">
    <source>
        <dbReference type="SAM" id="Phobius"/>
    </source>
</evidence>
<name>A0ABQ6A2V2_9PROT</name>
<dbReference type="Pfam" id="PF22818">
    <property type="entry name" value="ApeI-like"/>
    <property type="match status" value="1"/>
</dbReference>
<dbReference type="InterPro" id="IPR029069">
    <property type="entry name" value="HotDog_dom_sf"/>
</dbReference>